<dbReference type="EMBL" id="CP019607">
    <property type="protein sequence ID" value="AQP52633.1"/>
    <property type="molecule type" value="Genomic_DNA"/>
</dbReference>
<gene>
    <name evidence="2" type="ORF">BW733_13630</name>
</gene>
<accession>A0A1Q2D2X5</accession>
<dbReference type="AlphaFoldDB" id="A0A1Q2D2X5"/>
<feature type="region of interest" description="Disordered" evidence="1">
    <location>
        <begin position="1"/>
        <end position="26"/>
    </location>
</feature>
<protein>
    <submittedName>
        <fullName evidence="2">Uncharacterized protein</fullName>
    </submittedName>
</protein>
<organism evidence="2 3">
    <name type="scientific">Tessaracoccus flavescens</name>
    <dbReference type="NCBI Taxonomy" id="399497"/>
    <lineage>
        <taxon>Bacteria</taxon>
        <taxon>Bacillati</taxon>
        <taxon>Actinomycetota</taxon>
        <taxon>Actinomycetes</taxon>
        <taxon>Propionibacteriales</taxon>
        <taxon>Propionibacteriaceae</taxon>
        <taxon>Tessaracoccus</taxon>
    </lineage>
</organism>
<sequence>MVGDKLNAGDFAKGASSQLKKSSDEIVQKVKRVSKRRKYLGSTPGKTTRTGREVIERMRKEGKIRRIDGEDQLIWKNPRTGETEFYPLKDTDMGHYPVDAVTYWNTEGIKHGPKSEAVRKWMLDPDNYELQPSWYNRSEGAKLGVQYQVPTP</sequence>
<evidence type="ECO:0000313" key="2">
    <source>
        <dbReference type="EMBL" id="AQP52633.1"/>
    </source>
</evidence>
<dbReference type="STRING" id="399497.BW733_13630"/>
<evidence type="ECO:0000313" key="3">
    <source>
        <dbReference type="Proteomes" id="UP000188235"/>
    </source>
</evidence>
<name>A0A1Q2D2X5_9ACTN</name>
<reference evidence="2 3" key="1">
    <citation type="journal article" date="2008" name="Int. J. Syst. Evol. Microbiol.">
        <title>Tessaracoccus flavescens sp. nov., isolated from marine sediment.</title>
        <authorList>
            <person name="Lee D.W."/>
            <person name="Lee S.D."/>
        </authorList>
    </citation>
    <scope>NUCLEOTIDE SEQUENCE [LARGE SCALE GENOMIC DNA]</scope>
    <source>
        <strain evidence="2 3">SST-39T</strain>
    </source>
</reference>
<dbReference type="KEGG" id="tfa:BW733_13630"/>
<dbReference type="Proteomes" id="UP000188235">
    <property type="component" value="Chromosome"/>
</dbReference>
<proteinExistence type="predicted"/>
<keyword evidence="3" id="KW-1185">Reference proteome</keyword>
<evidence type="ECO:0000256" key="1">
    <source>
        <dbReference type="SAM" id="MobiDB-lite"/>
    </source>
</evidence>